<dbReference type="Proteomes" id="UP000319449">
    <property type="component" value="Unassembled WGS sequence"/>
</dbReference>
<keyword evidence="3" id="KW-1185">Reference proteome</keyword>
<dbReference type="OrthoDB" id="9814580at2"/>
<dbReference type="PANTHER" id="PTHR42828">
    <property type="entry name" value="DHBP SYNTHASE RIBB-LIKE ALPHA/BETA DOMAIN-CONTAINING PROTEIN"/>
    <property type="match status" value="1"/>
</dbReference>
<dbReference type="PANTHER" id="PTHR42828:SF3">
    <property type="entry name" value="THREONYLCARBAMOYL-AMP SYNTHASE"/>
    <property type="match status" value="1"/>
</dbReference>
<evidence type="ECO:0000313" key="2">
    <source>
        <dbReference type="EMBL" id="TWJ19671.1"/>
    </source>
</evidence>
<dbReference type="InterPro" id="IPR052532">
    <property type="entry name" value="SUA5_domain"/>
</dbReference>
<proteinExistence type="predicted"/>
<dbReference type="SUPFAM" id="SSF55821">
    <property type="entry name" value="YrdC/RibB"/>
    <property type="match status" value="1"/>
</dbReference>
<dbReference type="GO" id="GO:0003725">
    <property type="term" value="F:double-stranded RNA binding"/>
    <property type="evidence" value="ECO:0007669"/>
    <property type="project" value="InterPro"/>
</dbReference>
<reference evidence="2 3" key="1">
    <citation type="submission" date="2019-07" db="EMBL/GenBank/DDBJ databases">
        <title>Genomic Encyclopedia of Archaeal and Bacterial Type Strains, Phase II (KMG-II): from individual species to whole genera.</title>
        <authorList>
            <person name="Goeker M."/>
        </authorList>
    </citation>
    <scope>NUCLEOTIDE SEQUENCE [LARGE SCALE GENOMIC DNA]</scope>
    <source>
        <strain evidence="2 3">ATCC BAA-1139</strain>
    </source>
</reference>
<name>A0A562VPJ0_9BACT</name>
<dbReference type="NCBIfam" id="TIGR00057">
    <property type="entry name" value="L-threonylcarbamoyladenylate synthase"/>
    <property type="match status" value="1"/>
</dbReference>
<dbReference type="AlphaFoldDB" id="A0A562VPJ0"/>
<dbReference type="EMBL" id="VLLN01000007">
    <property type="protein sequence ID" value="TWJ19671.1"/>
    <property type="molecule type" value="Genomic_DNA"/>
</dbReference>
<feature type="domain" description="YrdC-like" evidence="1">
    <location>
        <begin position="12"/>
        <end position="196"/>
    </location>
</feature>
<protein>
    <submittedName>
        <fullName evidence="2">Translation factor SUA5</fullName>
    </submittedName>
</protein>
<accession>A0A562VPJ0</accession>
<evidence type="ECO:0000313" key="3">
    <source>
        <dbReference type="Proteomes" id="UP000319449"/>
    </source>
</evidence>
<evidence type="ECO:0000259" key="1">
    <source>
        <dbReference type="PROSITE" id="PS51163"/>
    </source>
</evidence>
<dbReference type="Gene3D" id="3.90.870.10">
    <property type="entry name" value="DHBP synthase"/>
    <property type="match status" value="1"/>
</dbReference>
<dbReference type="InterPro" id="IPR006070">
    <property type="entry name" value="Sua5-like_dom"/>
</dbReference>
<dbReference type="InterPro" id="IPR017945">
    <property type="entry name" value="DHBP_synth_RibB-like_a/b_dom"/>
</dbReference>
<dbReference type="PROSITE" id="PS51163">
    <property type="entry name" value="YRDC"/>
    <property type="match status" value="1"/>
</dbReference>
<dbReference type="RefSeq" id="WP_145020520.1">
    <property type="nucleotide sequence ID" value="NZ_VLLN01000007.1"/>
</dbReference>
<dbReference type="Pfam" id="PF01300">
    <property type="entry name" value="Sua5_yciO_yrdC"/>
    <property type="match status" value="1"/>
</dbReference>
<comment type="caution">
    <text evidence="2">The sequence shown here is derived from an EMBL/GenBank/DDBJ whole genome shotgun (WGS) entry which is preliminary data.</text>
</comment>
<organism evidence="2 3">
    <name type="scientific">Geobacter argillaceus</name>
    <dbReference type="NCBI Taxonomy" id="345631"/>
    <lineage>
        <taxon>Bacteria</taxon>
        <taxon>Pseudomonadati</taxon>
        <taxon>Thermodesulfobacteriota</taxon>
        <taxon>Desulfuromonadia</taxon>
        <taxon>Geobacterales</taxon>
        <taxon>Geobacteraceae</taxon>
        <taxon>Geobacter</taxon>
    </lineage>
</organism>
<sequence>MMISIHPEDPQPRLISQVVDILMGDGVIAYPTDTTYGIGCSIFSKKGIEKIYTIKQREKKKPFSFICADLSEVTRYAKVSNFAFRIMKRLLPGPYTFVLDATSIVPNLLVTKQKTVGIRIPDNPVCLALVKALGNPIVTTSANRSGEEPIGDPYIVESEMGKQLDCILDGGLLPPDVSSVVSLIGDYPEVLRQGIGDVSWVEG</sequence>
<gene>
    <name evidence="2" type="ORF">JN12_01471</name>
</gene>